<keyword evidence="8" id="KW-0547">Nucleotide-binding</keyword>
<dbReference type="AlphaFoldDB" id="A0A558FSW3"/>
<comment type="catalytic activity">
    <reaction evidence="1">
        <text>ATP + protein L-histidine = ADP + protein N-phospho-L-histidine.</text>
        <dbReference type="EC" id="2.7.13.3"/>
    </reaction>
</comment>
<dbReference type="EMBL" id="VMTR01000290">
    <property type="protein sequence ID" value="TVT88614.1"/>
    <property type="molecule type" value="Genomic_DNA"/>
</dbReference>
<dbReference type="PRINTS" id="PR00344">
    <property type="entry name" value="BCTRLSENSOR"/>
</dbReference>
<dbReference type="Pfam" id="PF02518">
    <property type="entry name" value="HATPase_c"/>
    <property type="match status" value="1"/>
</dbReference>
<organism evidence="8 9">
    <name type="scientific">Haloferax volcanii</name>
    <name type="common">Halobacterium volcanii</name>
    <dbReference type="NCBI Taxonomy" id="2246"/>
    <lineage>
        <taxon>Archaea</taxon>
        <taxon>Methanobacteriati</taxon>
        <taxon>Methanobacteriota</taxon>
        <taxon>Stenosarchaea group</taxon>
        <taxon>Halobacteria</taxon>
        <taxon>Halobacteriales</taxon>
        <taxon>Haloferacaceae</taxon>
        <taxon>Haloferax</taxon>
    </lineage>
</organism>
<dbReference type="SUPFAM" id="SSF55874">
    <property type="entry name" value="ATPase domain of HSP90 chaperone/DNA topoisomerase II/histidine kinase"/>
    <property type="match status" value="1"/>
</dbReference>
<keyword evidence="3" id="KW-0808">Transferase</keyword>
<dbReference type="Gene3D" id="3.30.565.10">
    <property type="entry name" value="Histidine kinase-like ATPase, C-terminal domain"/>
    <property type="match status" value="1"/>
</dbReference>
<dbReference type="InterPro" id="IPR004358">
    <property type="entry name" value="Sig_transdc_His_kin-like_C"/>
</dbReference>
<evidence type="ECO:0000313" key="9">
    <source>
        <dbReference type="Proteomes" id="UP000320212"/>
    </source>
</evidence>
<keyword evidence="5" id="KW-0902">Two-component regulatory system</keyword>
<feature type="region of interest" description="Disordered" evidence="6">
    <location>
        <begin position="1"/>
        <end position="22"/>
    </location>
</feature>
<comment type="caution">
    <text evidence="8">The sequence shown here is derived from an EMBL/GenBank/DDBJ whole genome shotgun (WGS) entry which is preliminary data.</text>
</comment>
<protein>
    <recommendedName>
        <fullName evidence="2">histidine kinase</fullName>
        <ecNumber evidence="2">2.7.13.3</ecNumber>
    </recommendedName>
</protein>
<name>A0A558FSW3_HALVO</name>
<accession>A0A558FSW3</accession>
<dbReference type="InterPro" id="IPR003594">
    <property type="entry name" value="HATPase_dom"/>
</dbReference>
<proteinExistence type="predicted"/>
<dbReference type="GO" id="GO:0004673">
    <property type="term" value="F:protein histidine kinase activity"/>
    <property type="evidence" value="ECO:0007669"/>
    <property type="project" value="UniProtKB-EC"/>
</dbReference>
<evidence type="ECO:0000256" key="3">
    <source>
        <dbReference type="ARBA" id="ARBA00022679"/>
    </source>
</evidence>
<sequence length="119" mass="12087">DDAVEHGSTGNQTASGDAVERVGDGVTVTVGATRDGFFVEDDGPGVPPADRPKLFESGFTTADDGTGFGLAIVRTIADAHGWSVGYEDVADAGARFVIRGVERAGDSAQESNPASSDDA</sequence>
<dbReference type="Proteomes" id="UP000320212">
    <property type="component" value="Unassembled WGS sequence"/>
</dbReference>
<keyword evidence="8" id="KW-0067">ATP-binding</keyword>
<dbReference type="InterPro" id="IPR036890">
    <property type="entry name" value="HATPase_C_sf"/>
</dbReference>
<evidence type="ECO:0000256" key="4">
    <source>
        <dbReference type="ARBA" id="ARBA00022777"/>
    </source>
</evidence>
<dbReference type="PANTHER" id="PTHR43711:SF1">
    <property type="entry name" value="HISTIDINE KINASE 1"/>
    <property type="match status" value="1"/>
</dbReference>
<dbReference type="PROSITE" id="PS50109">
    <property type="entry name" value="HIS_KIN"/>
    <property type="match status" value="1"/>
</dbReference>
<dbReference type="GO" id="GO:0000160">
    <property type="term" value="P:phosphorelay signal transduction system"/>
    <property type="evidence" value="ECO:0007669"/>
    <property type="project" value="UniProtKB-KW"/>
</dbReference>
<dbReference type="EC" id="2.7.13.3" evidence="2"/>
<evidence type="ECO:0000259" key="7">
    <source>
        <dbReference type="PROSITE" id="PS50109"/>
    </source>
</evidence>
<evidence type="ECO:0000256" key="5">
    <source>
        <dbReference type="ARBA" id="ARBA00023012"/>
    </source>
</evidence>
<evidence type="ECO:0000313" key="8">
    <source>
        <dbReference type="EMBL" id="TVT88614.1"/>
    </source>
</evidence>
<feature type="non-terminal residue" evidence="8">
    <location>
        <position position="1"/>
    </location>
</feature>
<dbReference type="GO" id="GO:0005524">
    <property type="term" value="F:ATP binding"/>
    <property type="evidence" value="ECO:0007669"/>
    <property type="project" value="UniProtKB-KW"/>
</dbReference>
<evidence type="ECO:0000256" key="6">
    <source>
        <dbReference type="SAM" id="MobiDB-lite"/>
    </source>
</evidence>
<dbReference type="SMART" id="SM00387">
    <property type="entry name" value="HATPase_c"/>
    <property type="match status" value="1"/>
</dbReference>
<keyword evidence="4" id="KW-0418">Kinase</keyword>
<evidence type="ECO:0000256" key="1">
    <source>
        <dbReference type="ARBA" id="ARBA00000085"/>
    </source>
</evidence>
<evidence type="ECO:0000256" key="2">
    <source>
        <dbReference type="ARBA" id="ARBA00012438"/>
    </source>
</evidence>
<reference evidence="8 9" key="1">
    <citation type="submission" date="2019-07" db="EMBL/GenBank/DDBJ databases">
        <title>Draft genome sequence of Haloferax volcanii SS0101, isolated from salt farm in Samut Sakhon, Thailand.</title>
        <authorList>
            <person name="Wanthongcharoen S."/>
            <person name="Yamprayoonswat W."/>
            <person name="Ruangsuj P."/>
            <person name="Thongpramul N."/>
            <person name="Jumpathong W."/>
            <person name="Sittihan S."/>
            <person name="Kanjanavas P."/>
            <person name="Yasawong M."/>
        </authorList>
    </citation>
    <scope>NUCLEOTIDE SEQUENCE [LARGE SCALE GENOMIC DNA]</scope>
    <source>
        <strain evidence="8 9">SS0101</strain>
    </source>
</reference>
<feature type="domain" description="Histidine kinase" evidence="7">
    <location>
        <begin position="1"/>
        <end position="99"/>
    </location>
</feature>
<dbReference type="RefSeq" id="WP_144859807.1">
    <property type="nucleotide sequence ID" value="NZ_VMTR01000290.1"/>
</dbReference>
<dbReference type="PANTHER" id="PTHR43711">
    <property type="entry name" value="TWO-COMPONENT HISTIDINE KINASE"/>
    <property type="match status" value="1"/>
</dbReference>
<gene>
    <name evidence="8" type="ORF">FQA18_18870</name>
</gene>
<dbReference type="InterPro" id="IPR005467">
    <property type="entry name" value="His_kinase_dom"/>
</dbReference>
<dbReference type="InterPro" id="IPR050736">
    <property type="entry name" value="Sensor_HK_Regulatory"/>
</dbReference>